<keyword evidence="1" id="KW-1133">Transmembrane helix</keyword>
<organism evidence="2 3">
    <name type="scientific">Potamilus streckersoni</name>
    <dbReference type="NCBI Taxonomy" id="2493646"/>
    <lineage>
        <taxon>Eukaryota</taxon>
        <taxon>Metazoa</taxon>
        <taxon>Spiralia</taxon>
        <taxon>Lophotrochozoa</taxon>
        <taxon>Mollusca</taxon>
        <taxon>Bivalvia</taxon>
        <taxon>Autobranchia</taxon>
        <taxon>Heteroconchia</taxon>
        <taxon>Palaeoheterodonta</taxon>
        <taxon>Unionida</taxon>
        <taxon>Unionoidea</taxon>
        <taxon>Unionidae</taxon>
        <taxon>Ambleminae</taxon>
        <taxon>Lampsilini</taxon>
        <taxon>Potamilus</taxon>
    </lineage>
</organism>
<name>A0AAE0SA64_9BIVA</name>
<dbReference type="AlphaFoldDB" id="A0AAE0SA64"/>
<evidence type="ECO:0000313" key="2">
    <source>
        <dbReference type="EMBL" id="KAK3588247.1"/>
    </source>
</evidence>
<proteinExistence type="predicted"/>
<feature type="non-terminal residue" evidence="2">
    <location>
        <position position="129"/>
    </location>
</feature>
<gene>
    <name evidence="2" type="ORF">CHS0354_013312</name>
</gene>
<keyword evidence="1" id="KW-0812">Transmembrane</keyword>
<accession>A0AAE0SA64</accession>
<dbReference type="Proteomes" id="UP001195483">
    <property type="component" value="Unassembled WGS sequence"/>
</dbReference>
<reference evidence="2" key="3">
    <citation type="submission" date="2023-05" db="EMBL/GenBank/DDBJ databases">
        <authorList>
            <person name="Smith C.H."/>
        </authorList>
    </citation>
    <scope>NUCLEOTIDE SEQUENCE</scope>
    <source>
        <strain evidence="2">CHS0354</strain>
        <tissue evidence="2">Mantle</tissue>
    </source>
</reference>
<feature type="transmembrane region" description="Helical" evidence="1">
    <location>
        <begin position="36"/>
        <end position="55"/>
    </location>
</feature>
<comment type="caution">
    <text evidence="2">The sequence shown here is derived from an EMBL/GenBank/DDBJ whole genome shotgun (WGS) entry which is preliminary data.</text>
</comment>
<sequence length="129" mass="14466">MSLQLETDINENVLEKGVKNPNDKMKRFNLIKGLNASFHFISVLVIITLATYLVITKILSEKHHHDITNLVCFSCDFTSGKTGEDVVFLKEGNRCCTSTLEGYKLLEKLISDDHSRISHNASPLQSGEN</sequence>
<keyword evidence="3" id="KW-1185">Reference proteome</keyword>
<reference evidence="2" key="1">
    <citation type="journal article" date="2021" name="Genome Biol. Evol.">
        <title>A High-Quality Reference Genome for a Parasitic Bivalve with Doubly Uniparental Inheritance (Bivalvia: Unionida).</title>
        <authorList>
            <person name="Smith C.H."/>
        </authorList>
    </citation>
    <scope>NUCLEOTIDE SEQUENCE</scope>
    <source>
        <strain evidence="2">CHS0354</strain>
    </source>
</reference>
<keyword evidence="1" id="KW-0472">Membrane</keyword>
<evidence type="ECO:0000313" key="3">
    <source>
        <dbReference type="Proteomes" id="UP001195483"/>
    </source>
</evidence>
<dbReference type="EMBL" id="JAEAOA010000807">
    <property type="protein sequence ID" value="KAK3588247.1"/>
    <property type="molecule type" value="Genomic_DNA"/>
</dbReference>
<evidence type="ECO:0000256" key="1">
    <source>
        <dbReference type="SAM" id="Phobius"/>
    </source>
</evidence>
<reference evidence="2" key="2">
    <citation type="journal article" date="2021" name="Genome Biol. Evol.">
        <title>Developing a high-quality reference genome for a parasitic bivalve with doubly uniparental inheritance (Bivalvia: Unionida).</title>
        <authorList>
            <person name="Smith C.H."/>
        </authorList>
    </citation>
    <scope>NUCLEOTIDE SEQUENCE</scope>
    <source>
        <strain evidence="2">CHS0354</strain>
        <tissue evidence="2">Mantle</tissue>
    </source>
</reference>
<protein>
    <submittedName>
        <fullName evidence="2">Uncharacterized protein</fullName>
    </submittedName>
</protein>